<gene>
    <name evidence="2" type="ORF">H671_3g9869</name>
</gene>
<organism evidence="2 3">
    <name type="scientific">Cricetulus griseus</name>
    <name type="common">Chinese hamster</name>
    <name type="synonym">Cricetulus barabensis griseus</name>
    <dbReference type="NCBI Taxonomy" id="10029"/>
    <lineage>
        <taxon>Eukaryota</taxon>
        <taxon>Metazoa</taxon>
        <taxon>Chordata</taxon>
        <taxon>Craniata</taxon>
        <taxon>Vertebrata</taxon>
        <taxon>Euteleostomi</taxon>
        <taxon>Mammalia</taxon>
        <taxon>Eutheria</taxon>
        <taxon>Euarchontoglires</taxon>
        <taxon>Glires</taxon>
        <taxon>Rodentia</taxon>
        <taxon>Myomorpha</taxon>
        <taxon>Muroidea</taxon>
        <taxon>Cricetidae</taxon>
        <taxon>Cricetinae</taxon>
        <taxon>Cricetulus</taxon>
    </lineage>
</organism>
<protein>
    <submittedName>
        <fullName evidence="2">Uncharacterized protein</fullName>
    </submittedName>
</protein>
<dbReference type="Proteomes" id="UP000030759">
    <property type="component" value="Unassembled WGS sequence"/>
</dbReference>
<reference evidence="3" key="1">
    <citation type="journal article" date="2013" name="Nat. Biotechnol.">
        <title>Chinese hamster genome sequenced from sorted chromosomes.</title>
        <authorList>
            <person name="Brinkrolf K."/>
            <person name="Rupp O."/>
            <person name="Laux H."/>
            <person name="Kollin F."/>
            <person name="Ernst W."/>
            <person name="Linke B."/>
            <person name="Kofler R."/>
            <person name="Romand S."/>
            <person name="Hesse F."/>
            <person name="Budach W.E."/>
            <person name="Galosy S."/>
            <person name="Muller D."/>
            <person name="Noll T."/>
            <person name="Wienberg J."/>
            <person name="Jostock T."/>
            <person name="Leonard M."/>
            <person name="Grillari J."/>
            <person name="Tauch A."/>
            <person name="Goesmann A."/>
            <person name="Helk B."/>
            <person name="Mott J.E."/>
            <person name="Puhler A."/>
            <person name="Borth N."/>
        </authorList>
    </citation>
    <scope>NUCLEOTIDE SEQUENCE [LARGE SCALE GENOMIC DNA]</scope>
    <source>
        <strain evidence="3">17A/GY</strain>
    </source>
</reference>
<sequence length="76" mass="7804">MDEVTSGKTEELTGVEAAVPDTKAGTDEACDDVGFVKSGEWDTELGGGVCCGVEPPDIAVDVRGKVMEEDGKAAEV</sequence>
<proteinExistence type="predicted"/>
<dbReference type="EMBL" id="KE672658">
    <property type="protein sequence ID" value="ERE79067.1"/>
    <property type="molecule type" value="Genomic_DNA"/>
</dbReference>
<feature type="region of interest" description="Disordered" evidence="1">
    <location>
        <begin position="1"/>
        <end position="26"/>
    </location>
</feature>
<evidence type="ECO:0000313" key="2">
    <source>
        <dbReference type="EMBL" id="ERE79067.1"/>
    </source>
</evidence>
<evidence type="ECO:0000313" key="3">
    <source>
        <dbReference type="Proteomes" id="UP000030759"/>
    </source>
</evidence>
<accession>A0A061IEN0</accession>
<evidence type="ECO:0000256" key="1">
    <source>
        <dbReference type="SAM" id="MobiDB-lite"/>
    </source>
</evidence>
<name>A0A061IEN0_CRIGR</name>
<dbReference type="AlphaFoldDB" id="A0A061IEN0"/>